<organism evidence="1 2">
    <name type="scientific">Arachidicoccus soli</name>
    <dbReference type="NCBI Taxonomy" id="2341117"/>
    <lineage>
        <taxon>Bacteria</taxon>
        <taxon>Pseudomonadati</taxon>
        <taxon>Bacteroidota</taxon>
        <taxon>Chitinophagia</taxon>
        <taxon>Chitinophagales</taxon>
        <taxon>Chitinophagaceae</taxon>
        <taxon>Arachidicoccus</taxon>
    </lineage>
</organism>
<gene>
    <name evidence="1" type="ORF">D6B99_00220</name>
</gene>
<reference evidence="1 2" key="1">
    <citation type="submission" date="2018-09" db="EMBL/GenBank/DDBJ databases">
        <title>Arachidicoccus sp. nov., a bacterium isolated from soil.</title>
        <authorList>
            <person name="Weon H.-Y."/>
            <person name="Kwon S.-W."/>
            <person name="Lee S.A."/>
        </authorList>
    </citation>
    <scope>NUCLEOTIDE SEQUENCE [LARGE SCALE GENOMIC DNA]</scope>
    <source>
        <strain evidence="1 2">KIS59-12</strain>
    </source>
</reference>
<keyword evidence="2" id="KW-1185">Reference proteome</keyword>
<proteinExistence type="predicted"/>
<evidence type="ECO:0000313" key="1">
    <source>
        <dbReference type="EMBL" id="AYD46179.1"/>
    </source>
</evidence>
<dbReference type="KEGG" id="ark:D6B99_00220"/>
<accession>A0A386HKN0</accession>
<sequence>MSGKKKTILYKNGRIETLSFMPQYRFIKKVEFTSERVEDKTMKGQWRKLNAKIIEVSFSQKVPVEYYKQVSKNKIIRLDNNQKELNSLYAPYFTFERKSEKMHFTVHHKK</sequence>
<evidence type="ECO:0000313" key="2">
    <source>
        <dbReference type="Proteomes" id="UP000266118"/>
    </source>
</evidence>
<dbReference type="OrthoDB" id="9868742at2"/>
<protein>
    <submittedName>
        <fullName evidence="1">Uncharacterized protein</fullName>
    </submittedName>
</protein>
<name>A0A386HKN0_9BACT</name>
<dbReference type="AlphaFoldDB" id="A0A386HKN0"/>
<dbReference type="Proteomes" id="UP000266118">
    <property type="component" value="Chromosome"/>
</dbReference>
<dbReference type="EMBL" id="CP032489">
    <property type="protein sequence ID" value="AYD46179.1"/>
    <property type="molecule type" value="Genomic_DNA"/>
</dbReference>